<dbReference type="EMBL" id="CAXLJL010000279">
    <property type="protein sequence ID" value="CAL5135957.1"/>
    <property type="molecule type" value="Genomic_DNA"/>
</dbReference>
<comment type="caution">
    <text evidence="11">The sequence shown here is derived from an EMBL/GenBank/DDBJ whole genome shotgun (WGS) entry which is preliminary data.</text>
</comment>
<feature type="signal peptide" evidence="8">
    <location>
        <begin position="1"/>
        <end position="19"/>
    </location>
</feature>
<feature type="active site" description="Nucleophile" evidence="5">
    <location>
        <position position="272"/>
    </location>
</feature>
<evidence type="ECO:0000256" key="7">
    <source>
        <dbReference type="RuleBase" id="RU366019"/>
    </source>
</evidence>
<evidence type="ECO:0000256" key="6">
    <source>
        <dbReference type="PIRSR" id="PIRSR606823-2"/>
    </source>
</evidence>
<keyword evidence="7" id="KW-0746">Sphingolipid metabolism</keyword>
<dbReference type="PANTHER" id="PTHR12670">
    <property type="entry name" value="CERAMIDASE"/>
    <property type="match status" value="1"/>
</dbReference>
<keyword evidence="4 7" id="KW-0378">Hydrolase</keyword>
<evidence type="ECO:0000256" key="5">
    <source>
        <dbReference type="PIRSR" id="PIRSR606823-1"/>
    </source>
</evidence>
<dbReference type="InterPro" id="IPR031329">
    <property type="entry name" value="NEUT/ALK_ceramidase_N"/>
</dbReference>
<dbReference type="AlphaFoldDB" id="A0AAV2TET8"/>
<dbReference type="GO" id="GO:0046514">
    <property type="term" value="P:ceramide catabolic process"/>
    <property type="evidence" value="ECO:0007669"/>
    <property type="project" value="InterPro"/>
</dbReference>
<dbReference type="GO" id="GO:0016020">
    <property type="term" value="C:membrane"/>
    <property type="evidence" value="ECO:0007669"/>
    <property type="project" value="GOC"/>
</dbReference>
<organism evidence="11 12">
    <name type="scientific">Calicophoron daubneyi</name>
    <name type="common">Rumen fluke</name>
    <name type="synonym">Paramphistomum daubneyi</name>
    <dbReference type="NCBI Taxonomy" id="300641"/>
    <lineage>
        <taxon>Eukaryota</taxon>
        <taxon>Metazoa</taxon>
        <taxon>Spiralia</taxon>
        <taxon>Lophotrochozoa</taxon>
        <taxon>Platyhelminthes</taxon>
        <taxon>Trematoda</taxon>
        <taxon>Digenea</taxon>
        <taxon>Plagiorchiida</taxon>
        <taxon>Pronocephalata</taxon>
        <taxon>Paramphistomoidea</taxon>
        <taxon>Paramphistomidae</taxon>
        <taxon>Calicophoron</taxon>
    </lineage>
</organism>
<evidence type="ECO:0000259" key="10">
    <source>
        <dbReference type="Pfam" id="PF17048"/>
    </source>
</evidence>
<comment type="similarity">
    <text evidence="1 7">Belongs to the neutral ceramidase family.</text>
</comment>
<evidence type="ECO:0000256" key="2">
    <source>
        <dbReference type="ARBA" id="ARBA00011891"/>
    </source>
</evidence>
<comment type="cofactor">
    <cofactor evidence="6">
        <name>Zn(2+)</name>
        <dbReference type="ChEBI" id="CHEBI:29105"/>
    </cofactor>
    <text evidence="6">Binds 1 zinc ion per subunit.</text>
</comment>
<dbReference type="PANTHER" id="PTHR12670:SF1">
    <property type="entry name" value="NEUTRAL CERAMIDASE"/>
    <property type="match status" value="1"/>
</dbReference>
<name>A0AAV2TET8_CALDB</name>
<dbReference type="GO" id="GO:0017040">
    <property type="term" value="F:N-acylsphingosine amidohydrolase activity"/>
    <property type="evidence" value="ECO:0007669"/>
    <property type="project" value="UniProtKB-UniRule"/>
</dbReference>
<reference evidence="11" key="1">
    <citation type="submission" date="2024-06" db="EMBL/GenBank/DDBJ databases">
        <authorList>
            <person name="Liu X."/>
            <person name="Lenzi L."/>
            <person name="Haldenby T S."/>
            <person name="Uol C."/>
        </authorList>
    </citation>
    <scope>NUCLEOTIDE SEQUENCE</scope>
</reference>
<dbReference type="GO" id="GO:0005576">
    <property type="term" value="C:extracellular region"/>
    <property type="evidence" value="ECO:0007669"/>
    <property type="project" value="TreeGrafter"/>
</dbReference>
<evidence type="ECO:0000256" key="3">
    <source>
        <dbReference type="ARBA" id="ARBA00019235"/>
    </source>
</evidence>
<dbReference type="Gene3D" id="2.60.40.2300">
    <property type="entry name" value="Neutral/alkaline non-lysosomal ceramidase, C-terminal domain"/>
    <property type="match status" value="1"/>
</dbReference>
<gene>
    <name evidence="11" type="ORF">CDAUBV1_LOCUS10064</name>
</gene>
<keyword evidence="8" id="KW-0732">Signal</keyword>
<feature type="binding site" evidence="6">
    <location>
        <position position="455"/>
    </location>
    <ligand>
        <name>Zn(2+)</name>
        <dbReference type="ChEBI" id="CHEBI:29105"/>
    </ligand>
</feature>
<comment type="catalytic activity">
    <reaction evidence="7">
        <text>an N-acylsphing-4-enine + H2O = sphing-4-enine + a fatty acid</text>
        <dbReference type="Rhea" id="RHEA:20856"/>
        <dbReference type="ChEBI" id="CHEBI:15377"/>
        <dbReference type="ChEBI" id="CHEBI:28868"/>
        <dbReference type="ChEBI" id="CHEBI:52639"/>
        <dbReference type="ChEBI" id="CHEBI:57756"/>
        <dbReference type="EC" id="3.5.1.23"/>
    </reaction>
</comment>
<evidence type="ECO:0000259" key="9">
    <source>
        <dbReference type="Pfam" id="PF04734"/>
    </source>
</evidence>
<dbReference type="GO" id="GO:0042759">
    <property type="term" value="P:long-chain fatty acid biosynthetic process"/>
    <property type="evidence" value="ECO:0007669"/>
    <property type="project" value="TreeGrafter"/>
</dbReference>
<feature type="binding site" evidence="6">
    <location>
        <position position="221"/>
    </location>
    <ligand>
        <name>Zn(2+)</name>
        <dbReference type="ChEBI" id="CHEBI:29105"/>
    </ligand>
</feature>
<keyword evidence="6" id="KW-0862">Zinc</keyword>
<proteinExistence type="inferred from homology"/>
<keyword evidence="7" id="KW-0443">Lipid metabolism</keyword>
<evidence type="ECO:0000256" key="1">
    <source>
        <dbReference type="ARBA" id="ARBA00009835"/>
    </source>
</evidence>
<keyword evidence="6" id="KW-0479">Metal-binding</keyword>
<evidence type="ECO:0000256" key="4">
    <source>
        <dbReference type="ARBA" id="ARBA00022801"/>
    </source>
</evidence>
<evidence type="ECO:0000256" key="8">
    <source>
        <dbReference type="SAM" id="SignalP"/>
    </source>
</evidence>
<dbReference type="Pfam" id="PF04734">
    <property type="entry name" value="Ceramidase_alk"/>
    <property type="match status" value="1"/>
</dbReference>
<feature type="chain" id="PRO_5043607007" description="Neutral ceramidase" evidence="8">
    <location>
        <begin position="20"/>
        <end position="713"/>
    </location>
</feature>
<feature type="binding site" evidence="6">
    <location>
        <position position="505"/>
    </location>
    <ligand>
        <name>Zn(2+)</name>
        <dbReference type="ChEBI" id="CHEBI:29105"/>
    </ligand>
</feature>
<dbReference type="GO" id="GO:0046872">
    <property type="term" value="F:metal ion binding"/>
    <property type="evidence" value="ECO:0007669"/>
    <property type="project" value="UniProtKB-KW"/>
</dbReference>
<evidence type="ECO:0000313" key="11">
    <source>
        <dbReference type="EMBL" id="CAL5135957.1"/>
    </source>
</evidence>
<dbReference type="InterPro" id="IPR006823">
    <property type="entry name" value="Ceramidase_alk"/>
</dbReference>
<sequence>MAWPIALFILYLSLMASRSYRIGVGIYDVTGPAADVIMMGYAKLGQSSRGIHLRLFSRAFVIQETDQSRPLVFVSLDAGMTTQLIKIMVVKELARRFGPKFGHDNVLISSTHTHSGPGGYFQYSLYLVPSLGFVKESLTPIVRGIVQSIILAQDSITEGRIYIAEGDLHGASINRSPASYLLNPETERSKYSGDVDTKMTVLKFVGGDGRLMGMINWFAVHGVSMNHSNTLISGDNKGLASIMFEQKMNSNRLIGKGPFVAAFAQSNEGDVSPNTAGPRCIDTGLPCDFVHSTCNGRTENCIAFGPGADMFDSTKIIAKMQFEKAWELFMNAREELTGPLDFIHQFVNMTHVKVDYRNYSGYTCKPAMGYSFAAGTVDGPGDFDFTQGTKEPTIFWDLVRDLVKKPSPELIACQAPKPIILACGEMTFPYPWQPEIVETQLFRIGNLLIAAVPGEFTTMSGRRLREEIEQEAASSINDCVRNHPRFTRASFRSVVAGLSNVYTSYITTPEEYELQRYEGASTIYGRLTLPAYIQQYRRLTSALIKAEKLPPGPNPPFFMDKLISLIPGVLFDRAPLGHDFGDVLIQPNRVYHNKNDVVHVRFVSASPRNDVRLNRSFLTVDQYNESSKKWIIKFTDANWETKFHWSRTGTLGMLLGQSIADIFWQVTTLFDECSPGLYRIRHFGTAKLLFSRQYRKFVGMTDTFEVTCRHSDG</sequence>
<dbReference type="EC" id="3.5.1.23" evidence="2 7"/>
<protein>
    <recommendedName>
        <fullName evidence="3 7">Neutral ceramidase</fullName>
        <ecNumber evidence="2 7">3.5.1.23</ecNumber>
    </recommendedName>
</protein>
<feature type="domain" description="Neutral/alkaline non-lysosomal ceramidase N-terminal" evidence="9">
    <location>
        <begin position="20"/>
        <end position="534"/>
    </location>
</feature>
<dbReference type="Proteomes" id="UP001497525">
    <property type="component" value="Unassembled WGS sequence"/>
</dbReference>
<dbReference type="Pfam" id="PF17048">
    <property type="entry name" value="Ceramidse_alk_C"/>
    <property type="match status" value="1"/>
</dbReference>
<dbReference type="InterPro" id="IPR031331">
    <property type="entry name" value="NEUT/ALK_ceramidase_C"/>
</dbReference>
<accession>A0AAV2TET8</accession>
<feature type="binding site" evidence="6">
    <location>
        <position position="112"/>
    </location>
    <ligand>
        <name>Zn(2+)</name>
        <dbReference type="ChEBI" id="CHEBI:29105"/>
    </ligand>
</feature>
<dbReference type="GO" id="GO:0046512">
    <property type="term" value="P:sphingosine biosynthetic process"/>
    <property type="evidence" value="ECO:0007669"/>
    <property type="project" value="TreeGrafter"/>
</dbReference>
<feature type="domain" description="Neutral/alkaline non-lysosomal ceramidase C-terminal" evidence="10">
    <location>
        <begin position="537"/>
        <end position="706"/>
    </location>
</feature>
<dbReference type="InterPro" id="IPR038445">
    <property type="entry name" value="NCDase_C_sf"/>
</dbReference>
<evidence type="ECO:0000313" key="12">
    <source>
        <dbReference type="Proteomes" id="UP001497525"/>
    </source>
</evidence>